<proteinExistence type="predicted"/>
<dbReference type="AlphaFoldDB" id="M8CPX0"/>
<protein>
    <submittedName>
        <fullName evidence="1">Uncharacterized protein</fullName>
    </submittedName>
</protein>
<dbReference type="EnsemblPlants" id="EMT25641">
    <property type="protein sequence ID" value="EMT25641"/>
    <property type="gene ID" value="F775_05821"/>
</dbReference>
<dbReference type="ExpressionAtlas" id="M8CPX0">
    <property type="expression patterns" value="baseline"/>
</dbReference>
<accession>M8CPX0</accession>
<organism evidence="1">
    <name type="scientific">Aegilops tauschii</name>
    <name type="common">Tausch's goatgrass</name>
    <name type="synonym">Aegilops squarrosa</name>
    <dbReference type="NCBI Taxonomy" id="37682"/>
    <lineage>
        <taxon>Eukaryota</taxon>
        <taxon>Viridiplantae</taxon>
        <taxon>Streptophyta</taxon>
        <taxon>Embryophyta</taxon>
        <taxon>Tracheophyta</taxon>
        <taxon>Spermatophyta</taxon>
        <taxon>Magnoliopsida</taxon>
        <taxon>Liliopsida</taxon>
        <taxon>Poales</taxon>
        <taxon>Poaceae</taxon>
        <taxon>BOP clade</taxon>
        <taxon>Pooideae</taxon>
        <taxon>Triticodae</taxon>
        <taxon>Triticeae</taxon>
        <taxon>Triticinae</taxon>
        <taxon>Aegilops</taxon>
    </lineage>
</organism>
<sequence length="174" mass="19604">MARRDENERYGTPPIRQGSSEVKIYSNGQGCLIGRNMGMRCGPQPGLGHVVGVLGSMAKSSSGVELHGVVWPTHIMERPDSEFKEKLMRLLRKPFSQGECDTLLDKATTRPPATMKRQTRGGVKYYNSEHERQPSYFDGHPDLAKQVRVESASKPNQLALLRGFFFWMEDHKNA</sequence>
<reference evidence="1" key="1">
    <citation type="submission" date="2015-06" db="UniProtKB">
        <authorList>
            <consortium name="EnsemblPlants"/>
        </authorList>
    </citation>
    <scope>IDENTIFICATION</scope>
</reference>
<name>M8CPX0_AEGTA</name>
<dbReference type="PANTHER" id="PTHR34194:SF31">
    <property type="entry name" value="OS04G0221000 PROTEIN"/>
    <property type="match status" value="1"/>
</dbReference>
<evidence type="ECO:0000313" key="1">
    <source>
        <dbReference type="EnsemblPlants" id="EMT25641"/>
    </source>
</evidence>
<dbReference type="PANTHER" id="PTHR34194">
    <property type="entry name" value="F14J8.16 PROTEIN"/>
    <property type="match status" value="1"/>
</dbReference>